<evidence type="ECO:0000256" key="8">
    <source>
        <dbReference type="SAM" id="Phobius"/>
    </source>
</evidence>
<feature type="domain" description="Pycsar effector protein" evidence="9">
    <location>
        <begin position="15"/>
        <end position="160"/>
    </location>
</feature>
<accession>A0ABW2XNV6</accession>
<organism evidence="10 11">
    <name type="scientific">Actinomadura fibrosa</name>
    <dbReference type="NCBI Taxonomy" id="111802"/>
    <lineage>
        <taxon>Bacteria</taxon>
        <taxon>Bacillati</taxon>
        <taxon>Actinomycetota</taxon>
        <taxon>Actinomycetes</taxon>
        <taxon>Streptosporangiales</taxon>
        <taxon>Thermomonosporaceae</taxon>
        <taxon>Actinomadura</taxon>
    </lineage>
</organism>
<evidence type="ECO:0000256" key="2">
    <source>
        <dbReference type="ARBA" id="ARBA00022475"/>
    </source>
</evidence>
<proteinExistence type="predicted"/>
<keyword evidence="7 8" id="KW-0472">Membrane</keyword>
<dbReference type="Proteomes" id="UP001597063">
    <property type="component" value="Unassembled WGS sequence"/>
</dbReference>
<feature type="transmembrane region" description="Helical" evidence="8">
    <location>
        <begin position="61"/>
        <end position="81"/>
    </location>
</feature>
<sequence length="165" mass="17913">MAQQEEGPQNEGIAKAIADANDQSKTADQKAAILLAAVGIVIAILVSLLSGNSMNTLPKNYPWLTGTALATAMCSAIMLLLSVRPRFSRHSDNRSNFNYYAQFEGRARELERELSQGQAGIDNVARLIESSRLARVKHAQTRLAVDFLLATVVVVSVELIVAIFD</sequence>
<feature type="transmembrane region" description="Helical" evidence="8">
    <location>
        <begin position="31"/>
        <end position="49"/>
    </location>
</feature>
<keyword evidence="11" id="KW-1185">Reference proteome</keyword>
<comment type="subcellular location">
    <subcellularLocation>
        <location evidence="1">Cell membrane</location>
    </subcellularLocation>
</comment>
<name>A0ABW2XNV6_9ACTN</name>
<keyword evidence="5 8" id="KW-1133">Transmembrane helix</keyword>
<dbReference type="EMBL" id="JBHTGP010000012">
    <property type="protein sequence ID" value="MFD0687335.1"/>
    <property type="molecule type" value="Genomic_DNA"/>
</dbReference>
<evidence type="ECO:0000256" key="4">
    <source>
        <dbReference type="ARBA" id="ARBA00022741"/>
    </source>
</evidence>
<keyword evidence="2" id="KW-1003">Cell membrane</keyword>
<evidence type="ECO:0000256" key="5">
    <source>
        <dbReference type="ARBA" id="ARBA00022989"/>
    </source>
</evidence>
<evidence type="ECO:0000256" key="1">
    <source>
        <dbReference type="ARBA" id="ARBA00004236"/>
    </source>
</evidence>
<evidence type="ECO:0000256" key="7">
    <source>
        <dbReference type="ARBA" id="ARBA00023136"/>
    </source>
</evidence>
<evidence type="ECO:0000313" key="10">
    <source>
        <dbReference type="EMBL" id="MFD0687335.1"/>
    </source>
</evidence>
<protein>
    <submittedName>
        <fullName evidence="10">Pycsar system effector family protein</fullName>
    </submittedName>
</protein>
<keyword evidence="4" id="KW-0547">Nucleotide-binding</keyword>
<evidence type="ECO:0000259" key="9">
    <source>
        <dbReference type="Pfam" id="PF18967"/>
    </source>
</evidence>
<evidence type="ECO:0000256" key="3">
    <source>
        <dbReference type="ARBA" id="ARBA00022692"/>
    </source>
</evidence>
<reference evidence="11" key="1">
    <citation type="journal article" date="2019" name="Int. J. Syst. Evol. Microbiol.">
        <title>The Global Catalogue of Microorganisms (GCM) 10K type strain sequencing project: providing services to taxonomists for standard genome sequencing and annotation.</title>
        <authorList>
            <consortium name="The Broad Institute Genomics Platform"/>
            <consortium name="The Broad Institute Genome Sequencing Center for Infectious Disease"/>
            <person name="Wu L."/>
            <person name="Ma J."/>
        </authorList>
    </citation>
    <scope>NUCLEOTIDE SEQUENCE [LARGE SCALE GENOMIC DNA]</scope>
    <source>
        <strain evidence="11">JCM 9371</strain>
    </source>
</reference>
<evidence type="ECO:0000256" key="6">
    <source>
        <dbReference type="ARBA" id="ARBA00023118"/>
    </source>
</evidence>
<dbReference type="InterPro" id="IPR043760">
    <property type="entry name" value="PycTM_dom"/>
</dbReference>
<keyword evidence="6" id="KW-0051">Antiviral defense</keyword>
<dbReference type="RefSeq" id="WP_131758218.1">
    <property type="nucleotide sequence ID" value="NZ_CAACUY010000046.1"/>
</dbReference>
<keyword evidence="3 8" id="KW-0812">Transmembrane</keyword>
<feature type="transmembrane region" description="Helical" evidence="8">
    <location>
        <begin position="143"/>
        <end position="164"/>
    </location>
</feature>
<gene>
    <name evidence="10" type="ORF">ACFQZM_22750</name>
</gene>
<evidence type="ECO:0000313" key="11">
    <source>
        <dbReference type="Proteomes" id="UP001597063"/>
    </source>
</evidence>
<comment type="caution">
    <text evidence="10">The sequence shown here is derived from an EMBL/GenBank/DDBJ whole genome shotgun (WGS) entry which is preliminary data.</text>
</comment>
<dbReference type="Pfam" id="PF18967">
    <property type="entry name" value="PycTM"/>
    <property type="match status" value="1"/>
</dbReference>